<dbReference type="PANTHER" id="PTHR30032:SF8">
    <property type="entry name" value="GERMINATION-SPECIFIC N-ACETYLMURAMOYL-L-ALANINE AMIDASE"/>
    <property type="match status" value="1"/>
</dbReference>
<organism evidence="4 5">
    <name type="scientific">Catenulispora yoronensis</name>
    <dbReference type="NCBI Taxonomy" id="450799"/>
    <lineage>
        <taxon>Bacteria</taxon>
        <taxon>Bacillati</taxon>
        <taxon>Actinomycetota</taxon>
        <taxon>Actinomycetes</taxon>
        <taxon>Catenulisporales</taxon>
        <taxon>Catenulisporaceae</taxon>
        <taxon>Catenulispora</taxon>
    </lineage>
</organism>
<dbReference type="Gene3D" id="2.60.40.10">
    <property type="entry name" value="Immunoglobulins"/>
    <property type="match status" value="1"/>
</dbReference>
<feature type="signal peptide" evidence="2">
    <location>
        <begin position="1"/>
        <end position="28"/>
    </location>
</feature>
<dbReference type="InterPro" id="IPR000601">
    <property type="entry name" value="PKD_dom"/>
</dbReference>
<dbReference type="InterPro" id="IPR013783">
    <property type="entry name" value="Ig-like_fold"/>
</dbReference>
<evidence type="ECO:0000259" key="3">
    <source>
        <dbReference type="PROSITE" id="PS50093"/>
    </source>
</evidence>
<protein>
    <recommendedName>
        <fullName evidence="3">PKD domain-containing protein</fullName>
    </recommendedName>
</protein>
<keyword evidence="2" id="KW-0732">Signal</keyword>
<feature type="compositionally biased region" description="Gly residues" evidence="1">
    <location>
        <begin position="570"/>
        <end position="579"/>
    </location>
</feature>
<dbReference type="PANTHER" id="PTHR30032">
    <property type="entry name" value="N-ACETYLMURAMOYL-L-ALANINE AMIDASE-RELATED"/>
    <property type="match status" value="1"/>
</dbReference>
<dbReference type="Pfam" id="PF00801">
    <property type="entry name" value="PKD"/>
    <property type="match status" value="1"/>
</dbReference>
<dbReference type="InterPro" id="IPR007742">
    <property type="entry name" value="NosD_dom"/>
</dbReference>
<dbReference type="Pfam" id="PF05048">
    <property type="entry name" value="NosD"/>
    <property type="match status" value="1"/>
</dbReference>
<feature type="domain" description="PKD" evidence="3">
    <location>
        <begin position="392"/>
        <end position="458"/>
    </location>
</feature>
<dbReference type="InterPro" id="IPR007253">
    <property type="entry name" value="Cell_wall-bd_2"/>
</dbReference>
<dbReference type="RefSeq" id="WP_344667659.1">
    <property type="nucleotide sequence ID" value="NZ_BAAAQN010000027.1"/>
</dbReference>
<keyword evidence="5" id="KW-1185">Reference proteome</keyword>
<reference evidence="4 5" key="1">
    <citation type="journal article" date="2019" name="Int. J. Syst. Evol. Microbiol.">
        <title>The Global Catalogue of Microorganisms (GCM) 10K type strain sequencing project: providing services to taxonomists for standard genome sequencing and annotation.</title>
        <authorList>
            <consortium name="The Broad Institute Genomics Platform"/>
            <consortium name="The Broad Institute Genome Sequencing Center for Infectious Disease"/>
            <person name="Wu L."/>
            <person name="Ma J."/>
        </authorList>
    </citation>
    <scope>NUCLEOTIDE SEQUENCE [LARGE SCALE GENOMIC DNA]</scope>
    <source>
        <strain evidence="4 5">JCM 16014</strain>
    </source>
</reference>
<dbReference type="SUPFAM" id="SSF49299">
    <property type="entry name" value="PKD domain"/>
    <property type="match status" value="1"/>
</dbReference>
<evidence type="ECO:0000256" key="2">
    <source>
        <dbReference type="SAM" id="SignalP"/>
    </source>
</evidence>
<dbReference type="CDD" id="cd00146">
    <property type="entry name" value="PKD"/>
    <property type="match status" value="1"/>
</dbReference>
<sequence length="919" mass="92192">MSQARRITTLALSTLAVSAGLLPASAHADAPSKIYVDHTPGLGCSDTGTGVGSKAKPFCSINAAVAVAGPGSHVIVSGQTNAFSVNVDAVGYWLTAPIAPPSGEPGNPVTIEAAAPGLEIDAPPGGPSFQLDNVHDVVIKGFDLSGPTATAHQPSRVSFVGNTFVESGVELTGASDCSFIGNWGGATIDGGSTNTLIANNLIEDSYGAFTIEDSTGTKIVNNTMPYSELWLQGASTGTTIENNLIDHLIVPPTAVAGTVEDYNHVTATYSGGPQAYFWDNGIYDHADFVAHTGQGVHDSGGPITDAPAPTGNGFGAHVPTLPVLIDSADSAAPGIPATDALGQAPLDDPAVADTGAGTVAVRDRGAVENTGLGTVQISMAHVTDHAAYKTRTFNVARAGDTWAGDVTYTFDFGDGQVSPAQSSPSATHTYAADGDYTVTVTAKAANGRSTTSSTGVVVLPRSRPDIVMASNPIAADGTLYMEAQPVDGWQTGYLPQGWYTFDWGDGTSWNGGANGKHVLGAAHTYKDPNANPTTTVTLLDNAGWEWKWTYTPRTDQQVPAVSSPPSPGGWVAGGSGGGTTPPPGGGTTPPPPGGGTTPPPTGGGSGQPVVTRLGGSDRYATAQTVSAAQWQAGRAAAVVLARGDQAPDALAGVPLAALKGGPLLLTDPAALDRGTRSEIDRVLGGPGSKKTIYILGGSSAVSPSVEQELQRAGYTVKRLFGSARYSTALAVAGEFPAGKEAVVATGLDFPDALAAGPLAAQRSAPIVLSEGNVVSGATAAFLRGKGTVDAVGGAAVKAVKGLVGSGGSGPVVNTYAGADRFATALDVAGALAKGLGRPVTGVGVAYAFNFPDALTGGAFAATAGQPLLLTDRGTADPGLVAALKGFGTGLKGVEIFGGTSVVSQGVEDQIARTIGGIER</sequence>
<dbReference type="Pfam" id="PF04122">
    <property type="entry name" value="CW_binding_2"/>
    <property type="match status" value="3"/>
</dbReference>
<evidence type="ECO:0000256" key="1">
    <source>
        <dbReference type="SAM" id="MobiDB-lite"/>
    </source>
</evidence>
<feature type="compositionally biased region" description="Pro residues" evidence="1">
    <location>
        <begin position="580"/>
        <end position="601"/>
    </location>
</feature>
<dbReference type="PROSITE" id="PS50093">
    <property type="entry name" value="PKD"/>
    <property type="match status" value="1"/>
</dbReference>
<evidence type="ECO:0000313" key="5">
    <source>
        <dbReference type="Proteomes" id="UP001500751"/>
    </source>
</evidence>
<feature type="region of interest" description="Disordered" evidence="1">
    <location>
        <begin position="555"/>
        <end position="613"/>
    </location>
</feature>
<dbReference type="Proteomes" id="UP001500751">
    <property type="component" value="Unassembled WGS sequence"/>
</dbReference>
<dbReference type="InterPro" id="IPR012334">
    <property type="entry name" value="Pectin_lyas_fold"/>
</dbReference>
<accession>A0ABN2UL49</accession>
<dbReference type="SUPFAM" id="SSF51126">
    <property type="entry name" value="Pectin lyase-like"/>
    <property type="match status" value="1"/>
</dbReference>
<dbReference type="InterPro" id="IPR035986">
    <property type="entry name" value="PKD_dom_sf"/>
</dbReference>
<dbReference type="InterPro" id="IPR011050">
    <property type="entry name" value="Pectin_lyase_fold/virulence"/>
</dbReference>
<dbReference type="SMART" id="SM00089">
    <property type="entry name" value="PKD"/>
    <property type="match status" value="1"/>
</dbReference>
<dbReference type="EMBL" id="BAAAQN010000027">
    <property type="protein sequence ID" value="GAA2038777.1"/>
    <property type="molecule type" value="Genomic_DNA"/>
</dbReference>
<evidence type="ECO:0000313" key="4">
    <source>
        <dbReference type="EMBL" id="GAA2038777.1"/>
    </source>
</evidence>
<comment type="caution">
    <text evidence="4">The sequence shown here is derived from an EMBL/GenBank/DDBJ whole genome shotgun (WGS) entry which is preliminary data.</text>
</comment>
<dbReference type="Gene3D" id="2.160.20.10">
    <property type="entry name" value="Single-stranded right-handed beta-helix, Pectin lyase-like"/>
    <property type="match status" value="1"/>
</dbReference>
<feature type="chain" id="PRO_5045114931" description="PKD domain-containing protein" evidence="2">
    <location>
        <begin position="29"/>
        <end position="919"/>
    </location>
</feature>
<dbReference type="InterPro" id="IPR022409">
    <property type="entry name" value="PKD/Chitinase_dom"/>
</dbReference>
<dbReference type="Gene3D" id="3.40.50.12090">
    <property type="match status" value="1"/>
</dbReference>
<name>A0ABN2UL49_9ACTN</name>
<dbReference type="InterPro" id="IPR051922">
    <property type="entry name" value="Bact_Sporulation_Assoc"/>
</dbReference>
<gene>
    <name evidence="4" type="ORF">GCM10009839_45550</name>
</gene>
<proteinExistence type="predicted"/>